<evidence type="ECO:0000313" key="1">
    <source>
        <dbReference type="EMBL" id="GAH86673.1"/>
    </source>
</evidence>
<accession>X1KXI7</accession>
<gene>
    <name evidence="1" type="ORF">S03H2_61840</name>
</gene>
<dbReference type="EMBL" id="BARU01039949">
    <property type="protein sequence ID" value="GAH86673.1"/>
    <property type="molecule type" value="Genomic_DNA"/>
</dbReference>
<name>X1KXI7_9ZZZZ</name>
<reference evidence="1" key="1">
    <citation type="journal article" date="2014" name="Front. Microbiol.">
        <title>High frequency of phylogenetically diverse reductive dehalogenase-homologous genes in deep subseafloor sedimentary metagenomes.</title>
        <authorList>
            <person name="Kawai M."/>
            <person name="Futagami T."/>
            <person name="Toyoda A."/>
            <person name="Takaki Y."/>
            <person name="Nishi S."/>
            <person name="Hori S."/>
            <person name="Arai W."/>
            <person name="Tsubouchi T."/>
            <person name="Morono Y."/>
            <person name="Uchiyama I."/>
            <person name="Ito T."/>
            <person name="Fujiyama A."/>
            <person name="Inagaki F."/>
            <person name="Takami H."/>
        </authorList>
    </citation>
    <scope>NUCLEOTIDE SEQUENCE</scope>
    <source>
        <strain evidence="1">Expedition CK06-06</strain>
    </source>
</reference>
<organism evidence="1">
    <name type="scientific">marine sediment metagenome</name>
    <dbReference type="NCBI Taxonomy" id="412755"/>
    <lineage>
        <taxon>unclassified sequences</taxon>
        <taxon>metagenomes</taxon>
        <taxon>ecological metagenomes</taxon>
    </lineage>
</organism>
<sequence length="236" mass="27201">GFSLMESAQLTAKPHGDYAAIPPNTRVKLNKILFTPSFRIAMISAQSEMIGDLGKLITREKRKIPATKKKGIDGKDYYIPNVKSKKYMKAMARMIAGLAGSLLIQETVMHKLGFKTDKWGLKYVKEIDIEGERKELVVHIANPANVFLRYYHRIKGLLEYDDPDKYLALLNRAKWDFHPLYQLAQELISNRGVDFDPIWHPDDEPWKIWRDIGVYSLKRIVRMLEVVPGMEKEVGK</sequence>
<protein>
    <submittedName>
        <fullName evidence="1">Uncharacterized protein</fullName>
    </submittedName>
</protein>
<dbReference type="AlphaFoldDB" id="X1KXI7"/>
<comment type="caution">
    <text evidence="1">The sequence shown here is derived from an EMBL/GenBank/DDBJ whole genome shotgun (WGS) entry which is preliminary data.</text>
</comment>
<feature type="non-terminal residue" evidence="1">
    <location>
        <position position="236"/>
    </location>
</feature>
<feature type="non-terminal residue" evidence="1">
    <location>
        <position position="1"/>
    </location>
</feature>
<proteinExistence type="predicted"/>